<name>E0THV4_PARBH</name>
<dbReference type="AlphaFoldDB" id="E0THV4"/>
<evidence type="ECO:0008006" key="3">
    <source>
        <dbReference type="Google" id="ProtNLM"/>
    </source>
</evidence>
<sequence>MYRSAIVSICMVLVSACGSDSSPSALKKAYVNTCSRDVGGWADQGFESKADCQCYNAFMPEMAGLESAKANLALLDSGSADAVDDFNRANAIAKSTRSEARSQAIDKCLL</sequence>
<dbReference type="RefSeq" id="WP_013301221.1">
    <property type="nucleotide sequence ID" value="NC_014414.1"/>
</dbReference>
<evidence type="ECO:0000313" key="2">
    <source>
        <dbReference type="Proteomes" id="UP000001302"/>
    </source>
</evidence>
<dbReference type="HOGENOM" id="CLU_2168525_0_0_5"/>
<proteinExistence type="predicted"/>
<dbReference type="EMBL" id="CP002156">
    <property type="protein sequence ID" value="ADM10247.1"/>
    <property type="molecule type" value="Genomic_DNA"/>
</dbReference>
<dbReference type="STRING" id="314260.PB2503_10999"/>
<evidence type="ECO:0000313" key="1">
    <source>
        <dbReference type="EMBL" id="ADM10247.1"/>
    </source>
</evidence>
<accession>E0THV4</accession>
<protein>
    <recommendedName>
        <fullName evidence="3">Lipoprotein</fullName>
    </recommendedName>
</protein>
<organism evidence="1 2">
    <name type="scientific">Parvularcula bermudensis (strain ATCC BAA-594 / HTCC2503 / KCTC 12087)</name>
    <dbReference type="NCBI Taxonomy" id="314260"/>
    <lineage>
        <taxon>Bacteria</taxon>
        <taxon>Pseudomonadati</taxon>
        <taxon>Pseudomonadota</taxon>
        <taxon>Alphaproteobacteria</taxon>
        <taxon>Parvularculales</taxon>
        <taxon>Parvularculaceae</taxon>
        <taxon>Parvularcula</taxon>
    </lineage>
</organism>
<dbReference type="Proteomes" id="UP000001302">
    <property type="component" value="Chromosome"/>
</dbReference>
<reference evidence="1 2" key="2">
    <citation type="journal article" date="2011" name="J. Bacteriol.">
        <title>Complete genome sequence of strain HTCC2503T of Parvularcula bermudensis, the type species of the order "Parvularculales" in the class Alphaproteobacteria.</title>
        <authorList>
            <person name="Oh H.M."/>
            <person name="Kang I."/>
            <person name="Vergin K.L."/>
            <person name="Kang D."/>
            <person name="Rhee K.H."/>
            <person name="Giovannoni S.J."/>
            <person name="Cho J.C."/>
        </authorList>
    </citation>
    <scope>NUCLEOTIDE SEQUENCE [LARGE SCALE GENOMIC DNA]</scope>
    <source>
        <strain evidence="2">ATCC BAA-594 / HTCC2503 / KCTC 12087</strain>
    </source>
</reference>
<gene>
    <name evidence="1" type="ordered locus">PB2503_10999</name>
</gene>
<dbReference type="PROSITE" id="PS51257">
    <property type="entry name" value="PROKAR_LIPOPROTEIN"/>
    <property type="match status" value="1"/>
</dbReference>
<reference evidence="2" key="1">
    <citation type="submission" date="2010-08" db="EMBL/GenBank/DDBJ databases">
        <title>Genome sequence of Parvularcula bermudensis HTCC2503.</title>
        <authorList>
            <person name="Kang D.-M."/>
            <person name="Oh H.-M."/>
            <person name="Cho J.-C."/>
        </authorList>
    </citation>
    <scope>NUCLEOTIDE SEQUENCE [LARGE SCALE GENOMIC DNA]</scope>
    <source>
        <strain evidence="2">ATCC BAA-594 / HTCC2503 / KCTC 12087</strain>
    </source>
</reference>
<dbReference type="KEGG" id="pbr:PB2503_10999"/>
<keyword evidence="2" id="KW-1185">Reference proteome</keyword>